<feature type="domain" description="FAD dependent oxidoreductase" evidence="4">
    <location>
        <begin position="5"/>
        <end position="54"/>
    </location>
</feature>
<dbReference type="InterPro" id="IPR036188">
    <property type="entry name" value="FAD/NAD-bd_sf"/>
</dbReference>
<dbReference type="PRINTS" id="PR00420">
    <property type="entry name" value="RNGMNOXGNASE"/>
</dbReference>
<evidence type="ECO:0000256" key="1">
    <source>
        <dbReference type="ARBA" id="ARBA00023002"/>
    </source>
</evidence>
<dbReference type="InterPro" id="IPR044560">
    <property type="entry name" value="MOase"/>
</dbReference>
<dbReference type="InterPro" id="IPR006076">
    <property type="entry name" value="FAD-dep_OxRdtase"/>
</dbReference>
<proteinExistence type="inferred from homology"/>
<evidence type="ECO:0000313" key="7">
    <source>
        <dbReference type="Proteomes" id="UP000757540"/>
    </source>
</evidence>
<dbReference type="PANTHER" id="PTHR45934">
    <property type="entry name" value="FAD/NAD(P)-BINDING OXIDOREDUCTASE FAMILY PROTEIN"/>
    <property type="match status" value="1"/>
</dbReference>
<comment type="similarity">
    <text evidence="3">Belongs to the 3-hydroxybenzoate 6-hydroxylase family.</text>
</comment>
<evidence type="ECO:0000313" key="6">
    <source>
        <dbReference type="EMBL" id="NOV98031.1"/>
    </source>
</evidence>
<dbReference type="InterPro" id="IPR002938">
    <property type="entry name" value="FAD-bd"/>
</dbReference>
<dbReference type="EMBL" id="JABEZU010000003">
    <property type="protein sequence ID" value="NOV98031.1"/>
    <property type="molecule type" value="Genomic_DNA"/>
</dbReference>
<name>A0ABX2A5V0_9MICO</name>
<keyword evidence="7" id="KW-1185">Reference proteome</keyword>
<sequence>MQTATIIGGGISGAASAVGLARAGWHVTVHERADRLETSGAALGIWPTALTALDELGLGEQVRSVATPQGSGVLRRPDGSRIATIDADRVSRRAGDVVHLVARRDLAAILDAALPAGAVRYGSPVRADGRESRASDVVVVADGVFSANRSLLLGDRFQARRTGQTAFRGRVAVMTHEVSETWGAGRRVGLSPYRDGTTNWYASVDQAPARGRPGEAEWLRGCFAGWHEPIGEVLGELDDHDVSRHDLYDVHPRLPTYAAGHAVMVGDAARGMTPDLGRGACEALVDAVTLSRCLSGGRAKGERGEAVDVGRALARYDATRRPVTQRLQAASYGLGRLAHARRMTVLRDVAVRAALSS</sequence>
<dbReference type="Pfam" id="PF01494">
    <property type="entry name" value="FAD_binding_3"/>
    <property type="match status" value="1"/>
</dbReference>
<keyword evidence="1" id="KW-0560">Oxidoreductase</keyword>
<dbReference type="Pfam" id="PF01266">
    <property type="entry name" value="DAO"/>
    <property type="match status" value="1"/>
</dbReference>
<dbReference type="SUPFAM" id="SSF51905">
    <property type="entry name" value="FAD/NAD(P)-binding domain"/>
    <property type="match status" value="1"/>
</dbReference>
<evidence type="ECO:0000256" key="3">
    <source>
        <dbReference type="ARBA" id="ARBA00024018"/>
    </source>
</evidence>
<evidence type="ECO:0000259" key="5">
    <source>
        <dbReference type="Pfam" id="PF01494"/>
    </source>
</evidence>
<dbReference type="Proteomes" id="UP000757540">
    <property type="component" value="Unassembled WGS sequence"/>
</dbReference>
<gene>
    <name evidence="6" type="ORF">HDG69_002616</name>
</gene>
<feature type="domain" description="FAD-binding" evidence="5">
    <location>
        <begin position="135"/>
        <end position="328"/>
    </location>
</feature>
<dbReference type="Gene3D" id="3.50.50.60">
    <property type="entry name" value="FAD/NAD(P)-binding domain"/>
    <property type="match status" value="1"/>
</dbReference>
<evidence type="ECO:0000259" key="4">
    <source>
        <dbReference type="Pfam" id="PF01266"/>
    </source>
</evidence>
<comment type="caution">
    <text evidence="6">The sequence shown here is derived from an EMBL/GenBank/DDBJ whole genome shotgun (WGS) entry which is preliminary data.</text>
</comment>
<reference evidence="6 7" key="1">
    <citation type="submission" date="2020-05" db="EMBL/GenBank/DDBJ databases">
        <title>Genomic Encyclopedia of Type Strains, Phase III (KMG-III): the genomes of soil and plant-associated and newly described type strains.</title>
        <authorList>
            <person name="Whitman W."/>
        </authorList>
    </citation>
    <scope>NUCLEOTIDE SEQUENCE [LARGE SCALE GENOMIC DNA]</scope>
    <source>
        <strain evidence="6 7">KCTC 19046</strain>
    </source>
</reference>
<evidence type="ECO:0000256" key="2">
    <source>
        <dbReference type="ARBA" id="ARBA00023033"/>
    </source>
</evidence>
<keyword evidence="2" id="KW-0503">Monooxygenase</keyword>
<accession>A0ABX2A5V0</accession>
<dbReference type="PANTHER" id="PTHR45934:SF9">
    <property type="entry name" value="FAD_NAD(P)-BINDING OXIDOREDUCTASE FAMILY PROTEIN"/>
    <property type="match status" value="1"/>
</dbReference>
<organism evidence="6 7">
    <name type="scientific">Isoptericola halotolerans</name>
    <dbReference type="NCBI Taxonomy" id="300560"/>
    <lineage>
        <taxon>Bacteria</taxon>
        <taxon>Bacillati</taxon>
        <taxon>Actinomycetota</taxon>
        <taxon>Actinomycetes</taxon>
        <taxon>Micrococcales</taxon>
        <taxon>Promicromonosporaceae</taxon>
        <taxon>Isoptericola</taxon>
    </lineage>
</organism>
<dbReference type="RefSeq" id="WP_171784257.1">
    <property type="nucleotide sequence ID" value="NZ_BAAAML010000005.1"/>
</dbReference>
<protein>
    <submittedName>
        <fullName evidence="6">2-polyprenyl-6-methoxyphenol hydroxylase-like FAD-dependent oxidoreductase</fullName>
    </submittedName>
</protein>